<dbReference type="PANTHER" id="PTHR35391:SF7">
    <property type="entry name" value="C2H2-TYPE DOMAIN-CONTAINING PROTEIN"/>
    <property type="match status" value="1"/>
</dbReference>
<reference evidence="3" key="1">
    <citation type="journal article" date="2023" name="Mol. Phylogenet. Evol.">
        <title>Genome-scale phylogeny and comparative genomics of the fungal order Sordariales.</title>
        <authorList>
            <person name="Hensen N."/>
            <person name="Bonometti L."/>
            <person name="Westerberg I."/>
            <person name="Brannstrom I.O."/>
            <person name="Guillou S."/>
            <person name="Cros-Aarteil S."/>
            <person name="Calhoun S."/>
            <person name="Haridas S."/>
            <person name="Kuo A."/>
            <person name="Mondo S."/>
            <person name="Pangilinan J."/>
            <person name="Riley R."/>
            <person name="LaButti K."/>
            <person name="Andreopoulos B."/>
            <person name="Lipzen A."/>
            <person name="Chen C."/>
            <person name="Yan M."/>
            <person name="Daum C."/>
            <person name="Ng V."/>
            <person name="Clum A."/>
            <person name="Steindorff A."/>
            <person name="Ohm R.A."/>
            <person name="Martin F."/>
            <person name="Silar P."/>
            <person name="Natvig D.O."/>
            <person name="Lalanne C."/>
            <person name="Gautier V."/>
            <person name="Ament-Velasquez S.L."/>
            <person name="Kruys A."/>
            <person name="Hutchinson M.I."/>
            <person name="Powell A.J."/>
            <person name="Barry K."/>
            <person name="Miller A.N."/>
            <person name="Grigoriev I.V."/>
            <person name="Debuchy R."/>
            <person name="Gladieux P."/>
            <person name="Hiltunen Thoren M."/>
            <person name="Johannesson H."/>
        </authorList>
    </citation>
    <scope>NUCLEOTIDE SEQUENCE</scope>
    <source>
        <strain evidence="3">CBS 560.94</strain>
    </source>
</reference>
<feature type="region of interest" description="Disordered" evidence="1">
    <location>
        <begin position="1"/>
        <end position="22"/>
    </location>
</feature>
<feature type="compositionally biased region" description="Low complexity" evidence="1">
    <location>
        <begin position="61"/>
        <end position="82"/>
    </location>
</feature>
<evidence type="ECO:0000313" key="3">
    <source>
        <dbReference type="EMBL" id="KAK3338455.1"/>
    </source>
</evidence>
<accession>A0AAE0J8H7</accession>
<keyword evidence="4" id="KW-1185">Reference proteome</keyword>
<dbReference type="PANTHER" id="PTHR35391">
    <property type="entry name" value="C2H2-TYPE DOMAIN-CONTAINING PROTEIN-RELATED"/>
    <property type="match status" value="1"/>
</dbReference>
<feature type="non-terminal residue" evidence="3">
    <location>
        <position position="206"/>
    </location>
</feature>
<feature type="region of interest" description="Disordered" evidence="1">
    <location>
        <begin position="58"/>
        <end position="102"/>
    </location>
</feature>
<organism evidence="3 4">
    <name type="scientific">Neurospora tetraspora</name>
    <dbReference type="NCBI Taxonomy" id="94610"/>
    <lineage>
        <taxon>Eukaryota</taxon>
        <taxon>Fungi</taxon>
        <taxon>Dikarya</taxon>
        <taxon>Ascomycota</taxon>
        <taxon>Pezizomycotina</taxon>
        <taxon>Sordariomycetes</taxon>
        <taxon>Sordariomycetidae</taxon>
        <taxon>Sordariales</taxon>
        <taxon>Sordariaceae</taxon>
        <taxon>Neurospora</taxon>
    </lineage>
</organism>
<dbReference type="RefSeq" id="XP_062677906.1">
    <property type="nucleotide sequence ID" value="XM_062827855.1"/>
</dbReference>
<dbReference type="EMBL" id="JAUEPP010000008">
    <property type="protein sequence ID" value="KAK3338455.1"/>
    <property type="molecule type" value="Genomic_DNA"/>
</dbReference>
<evidence type="ECO:0000256" key="1">
    <source>
        <dbReference type="SAM" id="MobiDB-lite"/>
    </source>
</evidence>
<reference evidence="3" key="2">
    <citation type="submission" date="2023-06" db="EMBL/GenBank/DDBJ databases">
        <authorList>
            <consortium name="Lawrence Berkeley National Laboratory"/>
            <person name="Haridas S."/>
            <person name="Hensen N."/>
            <person name="Bonometti L."/>
            <person name="Westerberg I."/>
            <person name="Brannstrom I.O."/>
            <person name="Guillou S."/>
            <person name="Cros-Aarteil S."/>
            <person name="Calhoun S."/>
            <person name="Kuo A."/>
            <person name="Mondo S."/>
            <person name="Pangilinan J."/>
            <person name="Riley R."/>
            <person name="Labutti K."/>
            <person name="Andreopoulos B."/>
            <person name="Lipzen A."/>
            <person name="Chen C."/>
            <person name="Yanf M."/>
            <person name="Daum C."/>
            <person name="Ng V."/>
            <person name="Clum A."/>
            <person name="Steindorff A."/>
            <person name="Ohm R."/>
            <person name="Martin F."/>
            <person name="Silar P."/>
            <person name="Natvig D."/>
            <person name="Lalanne C."/>
            <person name="Gautier V."/>
            <person name="Ament-Velasquez S.L."/>
            <person name="Kruys A."/>
            <person name="Hutchinson M.I."/>
            <person name="Powell A.J."/>
            <person name="Barry K."/>
            <person name="Miller A.N."/>
            <person name="Grigoriev I.V."/>
            <person name="Debuchy R."/>
            <person name="Gladieux P."/>
            <person name="Thoren M.H."/>
            <person name="Johannesson H."/>
        </authorList>
    </citation>
    <scope>NUCLEOTIDE SEQUENCE</scope>
    <source>
        <strain evidence="3">CBS 560.94</strain>
    </source>
</reference>
<dbReference type="InterPro" id="IPR058925">
    <property type="entry name" value="zf-C2H2_AcuF"/>
</dbReference>
<gene>
    <name evidence="3" type="ORF">B0H65DRAFT_502515</name>
</gene>
<protein>
    <recommendedName>
        <fullName evidence="2">Oxidoreductase acuF-like C2H2 type zinc-finger domain-containing protein</fullName>
    </recommendedName>
</protein>
<evidence type="ECO:0000259" key="2">
    <source>
        <dbReference type="Pfam" id="PF26082"/>
    </source>
</evidence>
<evidence type="ECO:0000313" key="4">
    <source>
        <dbReference type="Proteomes" id="UP001278500"/>
    </source>
</evidence>
<feature type="domain" description="Oxidoreductase acuF-like C2H2 type zinc-finger" evidence="2">
    <location>
        <begin position="105"/>
        <end position="132"/>
    </location>
</feature>
<sequence>MHVREKFPWAKGNEPLVRKLGRANAQRRKWLESRRQGCESPLYQSHLDSKALKTYANYQKDSSSSTATTTRATATDSGGSSSMKMDEDEPESLVPEPPSDLTSGRRFRCPYCYIQVEISNTPEWQRHVFADLSSYTCTFDSCPAPLFETRQQWFQHEMEVHRKHWQCDIGSMPSDWELTPQAFGNHLAKHLEELSLFVLPPTTAND</sequence>
<dbReference type="GeneID" id="87865009"/>
<dbReference type="Proteomes" id="UP001278500">
    <property type="component" value="Unassembled WGS sequence"/>
</dbReference>
<comment type="caution">
    <text evidence="3">The sequence shown here is derived from an EMBL/GenBank/DDBJ whole genome shotgun (WGS) entry which is preliminary data.</text>
</comment>
<name>A0AAE0J8H7_9PEZI</name>
<dbReference type="Pfam" id="PF26082">
    <property type="entry name" value="zf-C2H2_AcuF"/>
    <property type="match status" value="1"/>
</dbReference>
<dbReference type="AlphaFoldDB" id="A0AAE0J8H7"/>
<proteinExistence type="predicted"/>